<dbReference type="Pfam" id="PF07889">
    <property type="entry name" value="DUF1664"/>
    <property type="match status" value="1"/>
</dbReference>
<dbReference type="PANTHER" id="PTHR46667">
    <property type="entry name" value="OS05G0182700 PROTEIN"/>
    <property type="match status" value="1"/>
</dbReference>
<evidence type="ECO:0000313" key="2">
    <source>
        <dbReference type="EMBL" id="KAJ4848469.1"/>
    </source>
</evidence>
<dbReference type="EMBL" id="JAKUCV010000898">
    <property type="protein sequence ID" value="KAJ4848469.1"/>
    <property type="molecule type" value="Genomic_DNA"/>
</dbReference>
<proteinExistence type="predicted"/>
<organism evidence="2 3">
    <name type="scientific">Turnera subulata</name>
    <dbReference type="NCBI Taxonomy" id="218843"/>
    <lineage>
        <taxon>Eukaryota</taxon>
        <taxon>Viridiplantae</taxon>
        <taxon>Streptophyta</taxon>
        <taxon>Embryophyta</taxon>
        <taxon>Tracheophyta</taxon>
        <taxon>Spermatophyta</taxon>
        <taxon>Magnoliopsida</taxon>
        <taxon>eudicotyledons</taxon>
        <taxon>Gunneridae</taxon>
        <taxon>Pentapetalae</taxon>
        <taxon>rosids</taxon>
        <taxon>fabids</taxon>
        <taxon>Malpighiales</taxon>
        <taxon>Passifloraceae</taxon>
        <taxon>Turnera</taxon>
    </lineage>
</organism>
<dbReference type="OrthoDB" id="544175at2759"/>
<reference evidence="2" key="2">
    <citation type="journal article" date="2023" name="Plants (Basel)">
        <title>Annotation of the Turnera subulata (Passifloraceae) Draft Genome Reveals the S-Locus Evolved after the Divergence of Turneroideae from Passifloroideae in a Stepwise Manner.</title>
        <authorList>
            <person name="Henning P.M."/>
            <person name="Roalson E.H."/>
            <person name="Mir W."/>
            <person name="McCubbin A.G."/>
            <person name="Shore J.S."/>
        </authorList>
    </citation>
    <scope>NUCLEOTIDE SEQUENCE</scope>
    <source>
        <strain evidence="2">F60SS</strain>
    </source>
</reference>
<reference evidence="2" key="1">
    <citation type="submission" date="2022-02" db="EMBL/GenBank/DDBJ databases">
        <authorList>
            <person name="Henning P.M."/>
            <person name="McCubbin A.G."/>
            <person name="Shore J.S."/>
        </authorList>
    </citation>
    <scope>NUCLEOTIDE SEQUENCE</scope>
    <source>
        <strain evidence="2">F60SS</strain>
        <tissue evidence="2">Leaves</tissue>
    </source>
</reference>
<evidence type="ECO:0000313" key="3">
    <source>
        <dbReference type="Proteomes" id="UP001141552"/>
    </source>
</evidence>
<protein>
    <recommendedName>
        <fullName evidence="1">DUF1664 domain-containing protein</fullName>
    </recommendedName>
</protein>
<feature type="domain" description="DUF1664" evidence="1">
    <location>
        <begin position="91"/>
        <end position="214"/>
    </location>
</feature>
<dbReference type="AlphaFoldDB" id="A0A9Q0GH45"/>
<name>A0A9Q0GH45_9ROSI</name>
<gene>
    <name evidence="2" type="ORF">Tsubulata_032228</name>
</gene>
<dbReference type="InterPro" id="IPR012458">
    <property type="entry name" value="DUF1664"/>
</dbReference>
<dbReference type="PANTHER" id="PTHR46667:SF1">
    <property type="entry name" value="OS09G0482740 PROTEIN"/>
    <property type="match status" value="1"/>
</dbReference>
<dbReference type="Proteomes" id="UP001141552">
    <property type="component" value="Unassembled WGS sequence"/>
</dbReference>
<accession>A0A9Q0GH45</accession>
<evidence type="ECO:0000259" key="1">
    <source>
        <dbReference type="Pfam" id="PF07889"/>
    </source>
</evidence>
<sequence>MAMQTGVSTSKVIVLVGAGLTGSIILKNGRLSEVIAQLQELLKGVGDVEVETDKYDTTVLAAQIRQLAQEIKELTLSSPVTILNGNSSSNGSLASYLMPAAAVGAMGYCYMWWKGWSFSDVMFVTKKNMANAVATVSKQLEHVSDTVASTKRHLTKRLENLDWKVEEHMETSKLIAKDVDQMRSNLSQIGYDVETIHQMISGLEGKLEVLENKQDVTNSGLWYLCQFAEGIKDDPTTKVNQLGNGTKPASLSSLPFEERSLKGLQFIAEAKEPLAVEKPAEKNDLSTIADVKVKSMKTRIHRSYPVGFSLTRDLASAGR</sequence>
<comment type="caution">
    <text evidence="2">The sequence shown here is derived from an EMBL/GenBank/DDBJ whole genome shotgun (WGS) entry which is preliminary data.</text>
</comment>
<keyword evidence="3" id="KW-1185">Reference proteome</keyword>